<dbReference type="InParanoid" id="F6HG52"/>
<dbReference type="AlphaFoldDB" id="F6HG52"/>
<keyword evidence="2" id="KW-1185">Reference proteome</keyword>
<dbReference type="Proteomes" id="UP000009183">
    <property type="component" value="Chromosome 1"/>
</dbReference>
<name>F6HG52_VITVI</name>
<reference evidence="2" key="1">
    <citation type="journal article" date="2007" name="Nature">
        <title>The grapevine genome sequence suggests ancestral hexaploidization in major angiosperm phyla.</title>
        <authorList>
            <consortium name="The French-Italian Public Consortium for Grapevine Genome Characterization."/>
            <person name="Jaillon O."/>
            <person name="Aury J.-M."/>
            <person name="Noel B."/>
            <person name="Policriti A."/>
            <person name="Clepet C."/>
            <person name="Casagrande A."/>
            <person name="Choisne N."/>
            <person name="Aubourg S."/>
            <person name="Vitulo N."/>
            <person name="Jubin C."/>
            <person name="Vezzi A."/>
            <person name="Legeai F."/>
            <person name="Hugueney P."/>
            <person name="Dasilva C."/>
            <person name="Horner D."/>
            <person name="Mica E."/>
            <person name="Jublot D."/>
            <person name="Poulain J."/>
            <person name="Bruyere C."/>
            <person name="Billault A."/>
            <person name="Segurens B."/>
            <person name="Gouyvenoux M."/>
            <person name="Ugarte E."/>
            <person name="Cattonaro F."/>
            <person name="Anthouard V."/>
            <person name="Vico V."/>
            <person name="Del Fabbro C."/>
            <person name="Alaux M."/>
            <person name="Di Gaspero G."/>
            <person name="Dumas V."/>
            <person name="Felice N."/>
            <person name="Paillard S."/>
            <person name="Juman I."/>
            <person name="Moroldo M."/>
            <person name="Scalabrin S."/>
            <person name="Canaguier A."/>
            <person name="Le Clainche I."/>
            <person name="Malacrida G."/>
            <person name="Durand E."/>
            <person name="Pesole G."/>
            <person name="Laucou V."/>
            <person name="Chatelet P."/>
            <person name="Merdinoglu D."/>
            <person name="Delledonne M."/>
            <person name="Pezzotti M."/>
            <person name="Lecharny A."/>
            <person name="Scarpelli C."/>
            <person name="Artiguenave F."/>
            <person name="Pe M.E."/>
            <person name="Valle G."/>
            <person name="Morgante M."/>
            <person name="Caboche M."/>
            <person name="Adam-Blondon A.-F."/>
            <person name="Weissenbach J."/>
            <person name="Quetier F."/>
            <person name="Wincker P."/>
        </authorList>
    </citation>
    <scope>NUCLEOTIDE SEQUENCE [LARGE SCALE GENOMIC DNA]</scope>
    <source>
        <strain evidence="2">cv. Pinot noir / PN40024</strain>
    </source>
</reference>
<proteinExistence type="predicted"/>
<dbReference type="EMBL" id="FN595754">
    <property type="protein sequence ID" value="CCB51245.1"/>
    <property type="molecule type" value="Genomic_DNA"/>
</dbReference>
<protein>
    <submittedName>
        <fullName evidence="1">Uncharacterized protein</fullName>
    </submittedName>
</protein>
<dbReference type="PROSITE" id="PS51257">
    <property type="entry name" value="PROKAR_LIPOPROTEIN"/>
    <property type="match status" value="1"/>
</dbReference>
<dbReference type="HOGENOM" id="CLU_2659542_0_0_1"/>
<accession>F6HG52</accession>
<dbReference type="PaxDb" id="29760-VIT_01s0010g02630.t01"/>
<evidence type="ECO:0000313" key="2">
    <source>
        <dbReference type="Proteomes" id="UP000009183"/>
    </source>
</evidence>
<gene>
    <name evidence="1" type="ordered locus">VIT_01s0010g02630</name>
</gene>
<organism evidence="1 2">
    <name type="scientific">Vitis vinifera</name>
    <name type="common">Grape</name>
    <dbReference type="NCBI Taxonomy" id="29760"/>
    <lineage>
        <taxon>Eukaryota</taxon>
        <taxon>Viridiplantae</taxon>
        <taxon>Streptophyta</taxon>
        <taxon>Embryophyta</taxon>
        <taxon>Tracheophyta</taxon>
        <taxon>Spermatophyta</taxon>
        <taxon>Magnoliopsida</taxon>
        <taxon>eudicotyledons</taxon>
        <taxon>Gunneridae</taxon>
        <taxon>Pentapetalae</taxon>
        <taxon>rosids</taxon>
        <taxon>Vitales</taxon>
        <taxon>Vitaceae</taxon>
        <taxon>Viteae</taxon>
        <taxon>Vitis</taxon>
    </lineage>
</organism>
<evidence type="ECO:0000313" key="1">
    <source>
        <dbReference type="EMBL" id="CCB51245.1"/>
    </source>
</evidence>
<sequence>MKFQVIVSHGCNQARLSSAWSSLVSCGLLLTNPEGLAYYGLQIGSHWCAKTDHPSSQDLQIVSCDDLPHCSKDMVE</sequence>